<keyword evidence="4" id="KW-1185">Reference proteome</keyword>
<evidence type="ECO:0000313" key="2">
    <source>
        <dbReference type="EMBL" id="CAG1832709.1"/>
    </source>
</evidence>
<dbReference type="AlphaFoldDB" id="A0A804KAM2"/>
<protein>
    <submittedName>
        <fullName evidence="2">(wild Malaysian banana) hypothetical protein</fullName>
    </submittedName>
</protein>
<feature type="compositionally biased region" description="Low complexity" evidence="1">
    <location>
        <begin position="68"/>
        <end position="90"/>
    </location>
</feature>
<feature type="compositionally biased region" description="Basic residues" evidence="1">
    <location>
        <begin position="26"/>
        <end position="35"/>
    </location>
</feature>
<dbReference type="Proteomes" id="UP000012960">
    <property type="component" value="Unplaced"/>
</dbReference>
<feature type="region of interest" description="Disordered" evidence="1">
    <location>
        <begin position="1"/>
        <end position="100"/>
    </location>
</feature>
<accession>A0A804KAM2</accession>
<evidence type="ECO:0000256" key="1">
    <source>
        <dbReference type="SAM" id="MobiDB-lite"/>
    </source>
</evidence>
<feature type="compositionally biased region" description="Low complexity" evidence="1">
    <location>
        <begin position="36"/>
        <end position="57"/>
    </location>
</feature>
<evidence type="ECO:0000313" key="3">
    <source>
        <dbReference type="EnsemblPlants" id="Ma08_p25450.1"/>
    </source>
</evidence>
<dbReference type="InParanoid" id="A0A804KAM2"/>
<sequence length="152" mass="16862">MPPKFDSTQVVDAYVRMTRGEVRTSPTRRRRRTARGPRTSSTTATSPLTTSSRSPGSCAPGPWPRTSPAPSRRSSAPASPSPATSTGRTPRISRQRSPAATWRCRSSDTSLIAVQYHRRFFVWLQTVTFQSKCHLFLATDAFLFVDLIYAGK</sequence>
<gene>
    <name evidence="2" type="ORF">GSMUA_86290.1</name>
</gene>
<proteinExistence type="predicted"/>
<dbReference type="EnsemblPlants" id="Ma08_t25450.1">
    <property type="protein sequence ID" value="Ma08_p25450.1"/>
    <property type="gene ID" value="Ma08_g25450"/>
</dbReference>
<dbReference type="Gramene" id="Ma08_t25450.1">
    <property type="protein sequence ID" value="Ma08_p25450.1"/>
    <property type="gene ID" value="Ma08_g25450"/>
</dbReference>
<dbReference type="EMBL" id="HG996472">
    <property type="protein sequence ID" value="CAG1832709.1"/>
    <property type="molecule type" value="Genomic_DNA"/>
</dbReference>
<reference evidence="3" key="2">
    <citation type="submission" date="2021-05" db="UniProtKB">
        <authorList>
            <consortium name="EnsemblPlants"/>
        </authorList>
    </citation>
    <scope>IDENTIFICATION</scope>
    <source>
        <strain evidence="3">subsp. malaccensis</strain>
    </source>
</reference>
<feature type="compositionally biased region" description="Polar residues" evidence="1">
    <location>
        <begin position="1"/>
        <end position="10"/>
    </location>
</feature>
<evidence type="ECO:0000313" key="4">
    <source>
        <dbReference type="Proteomes" id="UP000012960"/>
    </source>
</evidence>
<reference evidence="2" key="1">
    <citation type="submission" date="2021-03" db="EMBL/GenBank/DDBJ databases">
        <authorList>
            <consortium name="Genoscope - CEA"/>
            <person name="William W."/>
        </authorList>
    </citation>
    <scope>NUCLEOTIDE SEQUENCE</scope>
    <source>
        <strain evidence="2">Doubled-haploid Pahang</strain>
    </source>
</reference>
<name>A0A804KAM2_MUSAM</name>
<organism evidence="3 4">
    <name type="scientific">Musa acuminata subsp. malaccensis</name>
    <name type="common">Wild banana</name>
    <name type="synonym">Musa malaccensis</name>
    <dbReference type="NCBI Taxonomy" id="214687"/>
    <lineage>
        <taxon>Eukaryota</taxon>
        <taxon>Viridiplantae</taxon>
        <taxon>Streptophyta</taxon>
        <taxon>Embryophyta</taxon>
        <taxon>Tracheophyta</taxon>
        <taxon>Spermatophyta</taxon>
        <taxon>Magnoliopsida</taxon>
        <taxon>Liliopsida</taxon>
        <taxon>Zingiberales</taxon>
        <taxon>Musaceae</taxon>
        <taxon>Musa</taxon>
    </lineage>
</organism>